<accession>A0A0S2FI35</accession>
<dbReference type="CDD" id="cd01949">
    <property type="entry name" value="GGDEF"/>
    <property type="match status" value="1"/>
</dbReference>
<dbReference type="InterPro" id="IPR000160">
    <property type="entry name" value="GGDEF_dom"/>
</dbReference>
<feature type="domain" description="GGDEF" evidence="10">
    <location>
        <begin position="459"/>
        <end position="590"/>
    </location>
</feature>
<feature type="transmembrane region" description="Helical" evidence="7">
    <location>
        <begin position="111"/>
        <end position="133"/>
    </location>
</feature>
<comment type="subcellular location">
    <subcellularLocation>
        <location evidence="2">Cell membrane</location>
        <topology evidence="2">Multi-pass membrane protein</topology>
    </subcellularLocation>
</comment>
<gene>
    <name evidence="11" type="ORF">LA76x_5096</name>
</gene>
<dbReference type="InterPro" id="IPR035965">
    <property type="entry name" value="PAS-like_dom_sf"/>
</dbReference>
<proteinExistence type="predicted"/>
<keyword evidence="3" id="KW-1003">Cell membrane</keyword>
<dbReference type="PROSITE" id="PS50112">
    <property type="entry name" value="PAS"/>
    <property type="match status" value="1"/>
</dbReference>
<evidence type="ECO:0000259" key="10">
    <source>
        <dbReference type="PROSITE" id="PS50887"/>
    </source>
</evidence>
<dbReference type="InterPro" id="IPR000700">
    <property type="entry name" value="PAS-assoc_C"/>
</dbReference>
<feature type="transmembrane region" description="Helical" evidence="7">
    <location>
        <begin position="185"/>
        <end position="204"/>
    </location>
</feature>
<protein>
    <submittedName>
        <fullName evidence="11">Diguanylate cyclase domain protein</fullName>
    </submittedName>
</protein>
<feature type="transmembrane region" description="Helical" evidence="7">
    <location>
        <begin position="33"/>
        <end position="49"/>
    </location>
</feature>
<dbReference type="PROSITE" id="PS50113">
    <property type="entry name" value="PAC"/>
    <property type="match status" value="1"/>
</dbReference>
<sequence length="603" mass="65587">MPKHPWTDYALMALLIGTSAWASLTLSRGPGELAAVWIGNGILVGWLLSRATAHWPGYIVLAFAVEFAARLATAETVAQAAPISATNVVEVLIVAGVVRRFVPNVGDPKRWISLGGIATTSTLVACVTSGLIAASIITALHSTSFVIDFVTWFAAHVVGMVIFATSTLVVHREGKGLIVAPGRRWSFVLTMLLLAVISLAIFLSRYPILFMAYPVLLLGAFRHRFAGVAVGVILLTLIGSTATALGYGPLWLVDGFGTAGRVALLQLYIAGGCLMTIPVALAMAERKRLVAGLRESEHRYRLLADYSHDVIVRMRIDGERIYVSPSAQDILGWSPAEMLGTRTSLIHPDDLQRQTQIIADAIASHEPVTSTYRVRHKEGHYVWIEAVTRTIPSTAGEGFDLIYAGRDVTRRVIAEQALEANRLELRRLALVDPLTGLANRRQFDERMALALARLQRHGTPTSLMYLDIDHFKRINDSYGHAAGDEILRVFAHRLLNCVRSSDLAARLGGDEFVVLIEDACVPQAAEAVARKLIKIMNQDVVVDGTTIRITTSIGIAYTHVPTDAATFMSVADAALYHAKRERNTFHIESVTAPPPGNVENGFA</sequence>
<dbReference type="SMART" id="SM00267">
    <property type="entry name" value="GGDEF"/>
    <property type="match status" value="1"/>
</dbReference>
<dbReference type="NCBIfam" id="TIGR00254">
    <property type="entry name" value="GGDEF"/>
    <property type="match status" value="1"/>
</dbReference>
<reference evidence="11 12" key="1">
    <citation type="journal article" date="2015" name="BMC Genomics">
        <title>Comparative genomics and metabolic profiling of the genus Lysobacter.</title>
        <authorList>
            <person name="de Bruijn I."/>
            <person name="Cheng X."/>
            <person name="de Jager V."/>
            <person name="Exposito R.G."/>
            <person name="Watrous J."/>
            <person name="Patel N."/>
            <person name="Postma J."/>
            <person name="Dorrestein P.C."/>
            <person name="Kobayashi D."/>
            <person name="Raaijmakers J.M."/>
        </authorList>
    </citation>
    <scope>NUCLEOTIDE SEQUENCE [LARGE SCALE GENOMIC DNA]</scope>
    <source>
        <strain evidence="11 12">76</strain>
    </source>
</reference>
<dbReference type="GO" id="GO:0005886">
    <property type="term" value="C:plasma membrane"/>
    <property type="evidence" value="ECO:0007669"/>
    <property type="project" value="UniProtKB-SubCell"/>
</dbReference>
<dbReference type="PROSITE" id="PS50887">
    <property type="entry name" value="GGDEF"/>
    <property type="match status" value="1"/>
</dbReference>
<keyword evidence="6 7" id="KW-0472">Membrane</keyword>
<dbReference type="InterPro" id="IPR000014">
    <property type="entry name" value="PAS"/>
</dbReference>
<evidence type="ECO:0000313" key="11">
    <source>
        <dbReference type="EMBL" id="ALN83198.1"/>
    </source>
</evidence>
<keyword evidence="4 7" id="KW-0812">Transmembrane</keyword>
<evidence type="ECO:0000256" key="6">
    <source>
        <dbReference type="ARBA" id="ARBA00023136"/>
    </source>
</evidence>
<dbReference type="Pfam" id="PF08447">
    <property type="entry name" value="PAS_3"/>
    <property type="match status" value="1"/>
</dbReference>
<dbReference type="SUPFAM" id="SSF55073">
    <property type="entry name" value="Nucleotide cyclase"/>
    <property type="match status" value="1"/>
</dbReference>
<dbReference type="PANTHER" id="PTHR44757:SF2">
    <property type="entry name" value="BIOFILM ARCHITECTURE MAINTENANCE PROTEIN MBAA"/>
    <property type="match status" value="1"/>
</dbReference>
<evidence type="ECO:0000313" key="12">
    <source>
        <dbReference type="Proteomes" id="UP000060787"/>
    </source>
</evidence>
<feature type="transmembrane region" description="Helical" evidence="7">
    <location>
        <begin position="80"/>
        <end position="99"/>
    </location>
</feature>
<dbReference type="PATRIC" id="fig|84531.8.peg.5106"/>
<evidence type="ECO:0000256" key="5">
    <source>
        <dbReference type="ARBA" id="ARBA00022989"/>
    </source>
</evidence>
<dbReference type="KEGG" id="lab:LA76x_5096"/>
<feature type="transmembrane region" description="Helical" evidence="7">
    <location>
        <begin position="225"/>
        <end position="245"/>
    </location>
</feature>
<dbReference type="InterPro" id="IPR029787">
    <property type="entry name" value="Nucleotide_cyclase"/>
</dbReference>
<dbReference type="EMBL" id="CP011129">
    <property type="protein sequence ID" value="ALN83198.1"/>
    <property type="molecule type" value="Genomic_DNA"/>
</dbReference>
<dbReference type="InterPro" id="IPR043128">
    <property type="entry name" value="Rev_trsase/Diguanyl_cyclase"/>
</dbReference>
<dbReference type="Proteomes" id="UP000060787">
    <property type="component" value="Chromosome"/>
</dbReference>
<dbReference type="SUPFAM" id="SSF55785">
    <property type="entry name" value="PYP-like sensor domain (PAS domain)"/>
    <property type="match status" value="1"/>
</dbReference>
<dbReference type="FunFam" id="3.30.70.270:FF:000001">
    <property type="entry name" value="Diguanylate cyclase domain protein"/>
    <property type="match status" value="1"/>
</dbReference>
<feature type="transmembrane region" description="Helical" evidence="7">
    <location>
        <begin position="265"/>
        <end position="284"/>
    </location>
</feature>
<dbReference type="AlphaFoldDB" id="A0A0S2FI35"/>
<dbReference type="InterPro" id="IPR013655">
    <property type="entry name" value="PAS_fold_3"/>
</dbReference>
<feature type="transmembrane region" description="Helical" evidence="7">
    <location>
        <begin position="6"/>
        <end position="26"/>
    </location>
</feature>
<evidence type="ECO:0000256" key="7">
    <source>
        <dbReference type="SAM" id="Phobius"/>
    </source>
</evidence>
<dbReference type="Gene3D" id="3.30.450.20">
    <property type="entry name" value="PAS domain"/>
    <property type="match status" value="1"/>
</dbReference>
<name>A0A0S2FI35_LYSAN</name>
<dbReference type="InterPro" id="IPR007895">
    <property type="entry name" value="MASE1"/>
</dbReference>
<dbReference type="CDD" id="cd00130">
    <property type="entry name" value="PAS"/>
    <property type="match status" value="1"/>
</dbReference>
<dbReference type="GO" id="GO:0003824">
    <property type="term" value="F:catalytic activity"/>
    <property type="evidence" value="ECO:0007669"/>
    <property type="project" value="UniProtKB-ARBA"/>
</dbReference>
<dbReference type="eggNOG" id="COG5001">
    <property type="taxonomic scope" value="Bacteria"/>
</dbReference>
<feature type="transmembrane region" description="Helical" evidence="7">
    <location>
        <begin position="145"/>
        <end position="165"/>
    </location>
</feature>
<keyword evidence="12" id="KW-1185">Reference proteome</keyword>
<feature type="domain" description="PAC" evidence="9">
    <location>
        <begin position="368"/>
        <end position="420"/>
    </location>
</feature>
<dbReference type="SMART" id="SM00091">
    <property type="entry name" value="PAS"/>
    <property type="match status" value="1"/>
</dbReference>
<evidence type="ECO:0000256" key="1">
    <source>
        <dbReference type="ARBA" id="ARBA00001946"/>
    </source>
</evidence>
<comment type="cofactor">
    <cofactor evidence="1">
        <name>Mg(2+)</name>
        <dbReference type="ChEBI" id="CHEBI:18420"/>
    </cofactor>
</comment>
<evidence type="ECO:0000256" key="3">
    <source>
        <dbReference type="ARBA" id="ARBA00022475"/>
    </source>
</evidence>
<dbReference type="PANTHER" id="PTHR44757">
    <property type="entry name" value="DIGUANYLATE CYCLASE DGCP"/>
    <property type="match status" value="1"/>
</dbReference>
<dbReference type="STRING" id="84531.LA76x_5096"/>
<evidence type="ECO:0000259" key="9">
    <source>
        <dbReference type="PROSITE" id="PS50113"/>
    </source>
</evidence>
<feature type="domain" description="PAS" evidence="8">
    <location>
        <begin position="296"/>
        <end position="365"/>
    </location>
</feature>
<organism evidence="11 12">
    <name type="scientific">Lysobacter antibioticus</name>
    <dbReference type="NCBI Taxonomy" id="84531"/>
    <lineage>
        <taxon>Bacteria</taxon>
        <taxon>Pseudomonadati</taxon>
        <taxon>Pseudomonadota</taxon>
        <taxon>Gammaproteobacteria</taxon>
        <taxon>Lysobacterales</taxon>
        <taxon>Lysobacteraceae</taxon>
        <taxon>Lysobacter</taxon>
    </lineage>
</organism>
<evidence type="ECO:0000259" key="8">
    <source>
        <dbReference type="PROSITE" id="PS50112"/>
    </source>
</evidence>
<dbReference type="InterPro" id="IPR052155">
    <property type="entry name" value="Biofilm_reg_signaling"/>
</dbReference>
<dbReference type="Pfam" id="PF00990">
    <property type="entry name" value="GGDEF"/>
    <property type="match status" value="1"/>
</dbReference>
<dbReference type="Pfam" id="PF05231">
    <property type="entry name" value="MASE1"/>
    <property type="match status" value="1"/>
</dbReference>
<dbReference type="NCBIfam" id="TIGR00229">
    <property type="entry name" value="sensory_box"/>
    <property type="match status" value="1"/>
</dbReference>
<dbReference type="Gene3D" id="3.30.70.270">
    <property type="match status" value="1"/>
</dbReference>
<keyword evidence="5 7" id="KW-1133">Transmembrane helix</keyword>
<evidence type="ECO:0000256" key="4">
    <source>
        <dbReference type="ARBA" id="ARBA00022692"/>
    </source>
</evidence>
<evidence type="ECO:0000256" key="2">
    <source>
        <dbReference type="ARBA" id="ARBA00004651"/>
    </source>
</evidence>